<keyword evidence="9" id="KW-1185">Reference proteome</keyword>
<dbReference type="PANTHER" id="PTHR10783">
    <property type="entry name" value="XENOTROPIC AND POLYTROPIC RETROVIRUS RECEPTOR 1-RELATED"/>
    <property type="match status" value="1"/>
</dbReference>
<evidence type="ECO:0000313" key="9">
    <source>
        <dbReference type="Proteomes" id="UP000757232"/>
    </source>
</evidence>
<dbReference type="OrthoDB" id="2159384at2759"/>
<feature type="domain" description="EXS" evidence="7">
    <location>
        <begin position="203"/>
        <end position="468"/>
    </location>
</feature>
<dbReference type="Pfam" id="PF03124">
    <property type="entry name" value="EXS"/>
    <property type="match status" value="1"/>
</dbReference>
<dbReference type="PROSITE" id="PS51380">
    <property type="entry name" value="EXS"/>
    <property type="match status" value="1"/>
</dbReference>
<evidence type="ECO:0000256" key="2">
    <source>
        <dbReference type="ARBA" id="ARBA00022692"/>
    </source>
</evidence>
<evidence type="ECO:0000256" key="4">
    <source>
        <dbReference type="ARBA" id="ARBA00023136"/>
    </source>
</evidence>
<protein>
    <submittedName>
        <fullName evidence="8">EXS-domain-containing protein</fullName>
    </submittedName>
</protein>
<comment type="subcellular location">
    <subcellularLocation>
        <location evidence="1">Membrane</location>
        <topology evidence="1">Multi-pass membrane protein</topology>
    </subcellularLocation>
</comment>
<gene>
    <name evidence="8" type="ORF">A7U60_g4423</name>
</gene>
<proteinExistence type="predicted"/>
<evidence type="ECO:0000256" key="6">
    <source>
        <dbReference type="SAM" id="Phobius"/>
    </source>
</evidence>
<keyword evidence="4 6" id="KW-0472">Membrane</keyword>
<dbReference type="PANTHER" id="PTHR10783:SF46">
    <property type="entry name" value="PROTEIN ERD1 HOMOLOG 2"/>
    <property type="match status" value="1"/>
</dbReference>
<keyword evidence="2 6" id="KW-0812">Transmembrane</keyword>
<sequence>MDSEAIPIEAPFAASFPLPFRVLVLAGAGILCWATNLHGLHFLGVDAASALEFRSHDAYGYGHPPGLRHSLTNPTPPDSLALARAVYRWCISYAFVVFAGWAFFRVATRGELALVDVYKWIPAVTMLVVIMLAVSPFNIVEKRVRDMFLLAVRRCLFSSTNIPVYFCDVVLADIFTSFAKVIGDVWLSFCMIMPGGSLLVFPEQSGWTRLMVPCLLSVPYGVRFRQCIIDYMQSTTTDKKQLYNALKYATSFPVIFLSAAQREIVSEAGTAGAEIEEHPLFRLWLLSVAINSLYSFWWDVANDWGLEIFTPKHDSPRQSLKSLPLPTLQARRSSLEGSPSLHTRHQSLPNGSSDSRLSPSLTPTSYSQSPYPWGLRPILLFPLPAYPMAIFTNLVLRLTWSLKLSAHLHAQVSGALLFFWLELAELLRRWVWVFFRVEWECVRREMEREKEERVPMQMRGGGDNNEEGDGYEDGVGLALETNGVDRSVYDDSRGKVIFDDGLP</sequence>
<organism evidence="8 9">
    <name type="scientific">Sanghuangporus baumii</name>
    <name type="common">Phellinus baumii</name>
    <dbReference type="NCBI Taxonomy" id="108892"/>
    <lineage>
        <taxon>Eukaryota</taxon>
        <taxon>Fungi</taxon>
        <taxon>Dikarya</taxon>
        <taxon>Basidiomycota</taxon>
        <taxon>Agaricomycotina</taxon>
        <taxon>Agaricomycetes</taxon>
        <taxon>Hymenochaetales</taxon>
        <taxon>Hymenochaetaceae</taxon>
        <taxon>Sanghuangporus</taxon>
    </lineage>
</organism>
<dbReference type="AlphaFoldDB" id="A0A9Q5N565"/>
<feature type="transmembrane region" description="Helical" evidence="6">
    <location>
        <begin position="86"/>
        <end position="108"/>
    </location>
</feature>
<name>A0A9Q5N565_SANBA</name>
<dbReference type="GO" id="GO:0016020">
    <property type="term" value="C:membrane"/>
    <property type="evidence" value="ECO:0007669"/>
    <property type="project" value="UniProtKB-SubCell"/>
</dbReference>
<reference evidence="8" key="1">
    <citation type="submission" date="2016-06" db="EMBL/GenBank/DDBJ databases">
        <title>Draft Genome sequence of the fungus Inonotus baumii.</title>
        <authorList>
            <person name="Zhu H."/>
            <person name="Lin W."/>
        </authorList>
    </citation>
    <scope>NUCLEOTIDE SEQUENCE</scope>
    <source>
        <strain evidence="8">821</strain>
    </source>
</reference>
<feature type="transmembrane region" description="Helical" evidence="6">
    <location>
        <begin position="12"/>
        <end position="34"/>
    </location>
</feature>
<accession>A0A9Q5N565</accession>
<evidence type="ECO:0000256" key="1">
    <source>
        <dbReference type="ARBA" id="ARBA00004141"/>
    </source>
</evidence>
<dbReference type="EMBL" id="LNZH02000179">
    <property type="protein sequence ID" value="OCB88382.1"/>
    <property type="molecule type" value="Genomic_DNA"/>
</dbReference>
<dbReference type="InterPro" id="IPR004342">
    <property type="entry name" value="EXS_C"/>
</dbReference>
<evidence type="ECO:0000313" key="8">
    <source>
        <dbReference type="EMBL" id="OCB88382.1"/>
    </source>
</evidence>
<dbReference type="GO" id="GO:0005737">
    <property type="term" value="C:cytoplasm"/>
    <property type="evidence" value="ECO:0007669"/>
    <property type="project" value="TreeGrafter"/>
</dbReference>
<evidence type="ECO:0000256" key="3">
    <source>
        <dbReference type="ARBA" id="ARBA00022989"/>
    </source>
</evidence>
<dbReference type="Proteomes" id="UP000757232">
    <property type="component" value="Unassembled WGS sequence"/>
</dbReference>
<comment type="caution">
    <text evidence="8">The sequence shown here is derived from an EMBL/GenBank/DDBJ whole genome shotgun (WGS) entry which is preliminary data.</text>
</comment>
<evidence type="ECO:0000256" key="5">
    <source>
        <dbReference type="SAM" id="MobiDB-lite"/>
    </source>
</evidence>
<evidence type="ECO:0000259" key="7">
    <source>
        <dbReference type="PROSITE" id="PS51380"/>
    </source>
</evidence>
<feature type="region of interest" description="Disordered" evidence="5">
    <location>
        <begin position="336"/>
        <end position="369"/>
    </location>
</feature>
<keyword evidence="3 6" id="KW-1133">Transmembrane helix</keyword>
<feature type="transmembrane region" description="Helical" evidence="6">
    <location>
        <begin position="120"/>
        <end position="140"/>
    </location>
</feature>